<dbReference type="RefSeq" id="WP_311183928.1">
    <property type="nucleotide sequence ID" value="NZ_CP115543.1"/>
</dbReference>
<dbReference type="Proteomes" id="UP001305421">
    <property type="component" value="Chromosome"/>
</dbReference>
<evidence type="ECO:0000313" key="1">
    <source>
        <dbReference type="EMBL" id="WNH49580.1"/>
    </source>
</evidence>
<dbReference type="EMBL" id="CP115543">
    <property type="protein sequence ID" value="WNH49580.1"/>
    <property type="molecule type" value="Genomic_DNA"/>
</dbReference>
<accession>A0ABY9YGG8</accession>
<keyword evidence="2" id="KW-1185">Reference proteome</keyword>
<name>A0ABY9YGG8_9GAMM</name>
<evidence type="ECO:0000313" key="2">
    <source>
        <dbReference type="Proteomes" id="UP001305421"/>
    </source>
</evidence>
<reference evidence="1 2" key="1">
    <citation type="submission" date="2022-12" db="EMBL/GenBank/DDBJ databases">
        <title>Two new species, Stenotrophomonas aracearum and Stenotrophomonas oahuensis, isolated from Anthurium (Araceae family) in Hawaii.</title>
        <authorList>
            <person name="Chunag S.C."/>
            <person name="Dobhal S."/>
            <person name="Alvarez A."/>
            <person name="Arif M."/>
        </authorList>
    </citation>
    <scope>NUCLEOTIDE SEQUENCE [LARGE SCALE GENOMIC DNA]</scope>
    <source>
        <strain evidence="1 2">A5588</strain>
    </source>
</reference>
<organism evidence="1 2">
    <name type="scientific">Stenotrophomonas aracearum</name>
    <dbReference type="NCBI Taxonomy" id="3003272"/>
    <lineage>
        <taxon>Bacteria</taxon>
        <taxon>Pseudomonadati</taxon>
        <taxon>Pseudomonadota</taxon>
        <taxon>Gammaproteobacteria</taxon>
        <taxon>Lysobacterales</taxon>
        <taxon>Lysobacteraceae</taxon>
        <taxon>Stenotrophomonas</taxon>
    </lineage>
</organism>
<gene>
    <name evidence="1" type="ORF">PDM28_04485</name>
</gene>
<protein>
    <submittedName>
        <fullName evidence="1">Uncharacterized protein</fullName>
    </submittedName>
</protein>
<sequence>MFMRLNRAACVILQVFETTSAASERMVEPDLEVQGRGMPLDDNAAELILQQLHRIERGERVGLLEIGELTSAQFEEIVRLKRELGHEPPGSSRLVYLGRHHYDSRVRRDGYTIGDLVLQLEAALAESSTIEIAKHMTAVVSASERVDGYGNSVRDRAILELQARKPRAEVYSAIPKGDRVSPRNKQSP</sequence>
<proteinExistence type="predicted"/>